<sequence>MTAPTRPGLSATAEKALREAMERLFTGRPIRTDGKLTKQNLWREAGVSRATMNRATAVLVDWDNHVSHSAASKHDRAQAAEIARLRRQVRDNRNERQRLQDEVDAAATVIVALLAENTALREQLAKRSAVVVPLDRGHAVRDDHRLHAHD</sequence>
<dbReference type="AlphaFoldDB" id="A0A941F9M7"/>
<gene>
    <name evidence="1" type="ORF">KEF29_12130</name>
</gene>
<comment type="caution">
    <text evidence="1">The sequence shown here is derived from an EMBL/GenBank/DDBJ whole genome shotgun (WGS) entry which is preliminary data.</text>
</comment>
<dbReference type="Proteomes" id="UP000682308">
    <property type="component" value="Unassembled WGS sequence"/>
</dbReference>
<proteinExistence type="predicted"/>
<accession>A0A941F9M7</accession>
<evidence type="ECO:0000313" key="2">
    <source>
        <dbReference type="Proteomes" id="UP000682308"/>
    </source>
</evidence>
<protein>
    <submittedName>
        <fullName evidence="1">Uncharacterized protein</fullName>
    </submittedName>
</protein>
<name>A0A941F9M7_9ACTN</name>
<reference evidence="1 2" key="1">
    <citation type="submission" date="2021-04" db="EMBL/GenBank/DDBJ databases">
        <title>Characterization of the biosynthetic gene cluster of new lipopeptides with antitumor activity in the genome of the marine Streptomyces PHM034.</title>
        <authorList>
            <person name="Ceniceros A."/>
            <person name="Canedo L."/>
            <person name="Mendez C."/>
            <person name="Olano C."/>
            <person name="Schleissner C."/>
            <person name="Cuevas C."/>
            <person name="De La Calle F."/>
            <person name="Salas J.A."/>
        </authorList>
    </citation>
    <scope>NUCLEOTIDE SEQUENCE [LARGE SCALE GENOMIC DNA]</scope>
    <source>
        <strain evidence="1 2">PHM034</strain>
    </source>
</reference>
<evidence type="ECO:0000313" key="1">
    <source>
        <dbReference type="EMBL" id="MBR8639803.1"/>
    </source>
</evidence>
<organism evidence="1 2">
    <name type="scientific">Streptomyces tuirus</name>
    <dbReference type="NCBI Taxonomy" id="68278"/>
    <lineage>
        <taxon>Bacteria</taxon>
        <taxon>Bacillati</taxon>
        <taxon>Actinomycetota</taxon>
        <taxon>Actinomycetes</taxon>
        <taxon>Kitasatosporales</taxon>
        <taxon>Streptomycetaceae</taxon>
        <taxon>Streptomyces</taxon>
    </lineage>
</organism>
<keyword evidence="2" id="KW-1185">Reference proteome</keyword>
<dbReference type="EMBL" id="JAGTPG010000002">
    <property type="protein sequence ID" value="MBR8639803.1"/>
    <property type="molecule type" value="Genomic_DNA"/>
</dbReference>